<dbReference type="AlphaFoldDB" id="A0A897N971"/>
<evidence type="ECO:0008006" key="3">
    <source>
        <dbReference type="Google" id="ProtNLM"/>
    </source>
</evidence>
<dbReference type="KEGG" id="hds:HSR122_1442"/>
<evidence type="ECO:0000313" key="2">
    <source>
        <dbReference type="Proteomes" id="UP000662973"/>
    </source>
</evidence>
<proteinExistence type="predicted"/>
<dbReference type="Proteomes" id="UP000662973">
    <property type="component" value="Chromosome"/>
</dbReference>
<dbReference type="Gene3D" id="1.10.3540.10">
    <property type="entry name" value="uncharacterized protein from magnetospirillum magneticum domain"/>
    <property type="match status" value="1"/>
</dbReference>
<evidence type="ECO:0000313" key="1">
    <source>
        <dbReference type="EMBL" id="QSG08838.1"/>
    </source>
</evidence>
<gene>
    <name evidence="1" type="ORF">HSR122_1442</name>
</gene>
<protein>
    <recommendedName>
        <fullName evidence="3">DUF1819 family protein</fullName>
    </recommendedName>
</protein>
<accession>A0A897N971</accession>
<dbReference type="EMBL" id="CP064788">
    <property type="protein sequence ID" value="QSG08838.1"/>
    <property type="molecule type" value="Genomic_DNA"/>
</dbReference>
<reference evidence="1 2" key="1">
    <citation type="submission" date="2020-11" db="EMBL/GenBank/DDBJ databases">
        <title>Carbohydrate-dependent, anaerobic sulfur respiration: A novel catabolism in halophilic archaea.</title>
        <authorList>
            <person name="Sorokin D.Y."/>
            <person name="Messina E."/>
            <person name="Smedile F."/>
            <person name="La Cono V."/>
            <person name="Hallsworth J.E."/>
            <person name="Yakimov M.M."/>
        </authorList>
    </citation>
    <scope>NUCLEOTIDE SEQUENCE [LARGE SCALE GENOMIC DNA]</scope>
    <source>
        <strain evidence="1 2">HSR12-2</strain>
    </source>
</reference>
<name>A0A897N971_9EURY</name>
<dbReference type="InterPro" id="IPR023137">
    <property type="entry name" value="BrxA_sf"/>
</dbReference>
<keyword evidence="2" id="KW-1185">Reference proteome</keyword>
<organism evidence="1 2">
    <name type="scientific">Halapricum desulfuricans</name>
    <dbReference type="NCBI Taxonomy" id="2841257"/>
    <lineage>
        <taxon>Archaea</taxon>
        <taxon>Methanobacteriati</taxon>
        <taxon>Methanobacteriota</taxon>
        <taxon>Stenosarchaea group</taxon>
        <taxon>Halobacteria</taxon>
        <taxon>Halobacteriales</taxon>
        <taxon>Haloarculaceae</taxon>
        <taxon>Halapricum</taxon>
    </lineage>
</organism>
<sequence>MCGLLVDRAQEIAQLYQAHENWNEVKEVWFGERRSDRSTRGSSQKIFRVLTSRFKNAPSSLPNPSVLPAVLASCGTTRDKAQVLYLYLVADDPLVRYVVHQYAQRLSTNQQNPLDFSNETLASILDQFEYADGTPLDYADSTLERWYEGFRSVMRDIGVLEEQQTVAQQPPSLGAIPLLVSMGYAYEEGDDDWFESPIGLLYLFQPSDRWDELYDRAARTDAWEFVELPGGLQLRPTSETYGWVTGGEST</sequence>